<keyword evidence="10" id="KW-0175">Coiled coil</keyword>
<dbReference type="STRING" id="1122184.SAMN02745176_01536"/>
<feature type="domain" description="Methyl-accepting transducer" evidence="12">
    <location>
        <begin position="380"/>
        <end position="638"/>
    </location>
</feature>
<evidence type="ECO:0000256" key="9">
    <source>
        <dbReference type="PROSITE-ProRule" id="PRU00284"/>
    </source>
</evidence>
<keyword evidence="6 11" id="KW-0472">Membrane</keyword>
<evidence type="ECO:0000313" key="14">
    <source>
        <dbReference type="EMBL" id="SHI84206.1"/>
    </source>
</evidence>
<proteinExistence type="inferred from homology"/>
<evidence type="ECO:0000256" key="5">
    <source>
        <dbReference type="ARBA" id="ARBA00022989"/>
    </source>
</evidence>
<feature type="transmembrane region" description="Helical" evidence="11">
    <location>
        <begin position="282"/>
        <end position="305"/>
    </location>
</feature>
<comment type="similarity">
    <text evidence="8">Belongs to the methyl-accepting chemotaxis (MCP) protein family.</text>
</comment>
<evidence type="ECO:0000313" key="15">
    <source>
        <dbReference type="Proteomes" id="UP000184442"/>
    </source>
</evidence>
<dbReference type="GO" id="GO:0006935">
    <property type="term" value="P:chemotaxis"/>
    <property type="evidence" value="ECO:0007669"/>
    <property type="project" value="UniProtKB-KW"/>
</dbReference>
<dbReference type="OrthoDB" id="597657at2"/>
<accession>A0A1M6EFE4</accession>
<dbReference type="Gene3D" id="1.10.287.950">
    <property type="entry name" value="Methyl-accepting chemotaxis protein"/>
    <property type="match status" value="1"/>
</dbReference>
<name>A0A1M6EFE4_9FIRM</name>
<evidence type="ECO:0000256" key="4">
    <source>
        <dbReference type="ARBA" id="ARBA00022692"/>
    </source>
</evidence>
<keyword evidence="2" id="KW-1003">Cell membrane</keyword>
<keyword evidence="7 9" id="KW-0807">Transducer</keyword>
<keyword evidence="4 11" id="KW-0812">Transmembrane</keyword>
<sequence length="667" mass="72265">MQFKSIKTKLLLFFGVLLLFTCIGFGVIANRKSTAALSDSINESLQQLAREAVKVVESETKARLDTMEALAETEIIKSDVFTMDEKLELLKCEVSRSGHLSMGIADLEGNVVLTDGTTANVSDRDYFKMAISGQKEVSDPIVSKVTNSVILVYAVPIKIDNKIKGVLMATRDGNALSDITNNIKFGKSGQAYMINNTGTVIAHSDRNLVMEMYNAIEDFKENPELESLIQLEKQMIEGKEGVGQYTFKGMTKYMSFAPVPGTRWSIAITAPKSEVMEKISELTVVMICISIAFLIISIVITILIAESISKPIKLASNYLNIVSTGDFTGEIPKKLLKMKDESGILANAISAMQQSISNIIKEVVDESTNVSEMLININAKMEQLNKNIEEISATTEELSAGIEETSASTQEMNATSEEIESAIEGIASKAQEAAIAVSNVTGMSEEMKQKAIISKETALEIYEKAKNDLQKAIEKSKAVAKINELSEAILEITSQTNLLALNAAIEAARAGEAGKGFAVVAEEIRKLAEGSKNTVSSIQEMTMLIFEAVNDLSSSSGEIMNFIDEKVINDYNYLVSSSEKYSESSVTINDMINEFSATSEELLASMHNMVKAINEISASSSEEAQGASNIAQDATEIAQMANEVINAAGLAKGKSELLIGVVSKFKI</sequence>
<reference evidence="14 15" key="1">
    <citation type="submission" date="2016-11" db="EMBL/GenBank/DDBJ databases">
        <authorList>
            <person name="Jaros S."/>
            <person name="Januszkiewicz K."/>
            <person name="Wedrychowicz H."/>
        </authorList>
    </citation>
    <scope>NUCLEOTIDE SEQUENCE [LARGE SCALE GENOMIC DNA]</scope>
    <source>
        <strain evidence="14 15">DSM 19022</strain>
    </source>
</reference>
<dbReference type="SMART" id="SM00283">
    <property type="entry name" value="MA"/>
    <property type="match status" value="1"/>
</dbReference>
<dbReference type="EMBL" id="FQZS01000009">
    <property type="protein sequence ID" value="SHI84206.1"/>
    <property type="molecule type" value="Genomic_DNA"/>
</dbReference>
<organism evidence="14 15">
    <name type="scientific">Lutispora thermophila DSM 19022</name>
    <dbReference type="NCBI Taxonomy" id="1122184"/>
    <lineage>
        <taxon>Bacteria</taxon>
        <taxon>Bacillati</taxon>
        <taxon>Bacillota</taxon>
        <taxon>Clostridia</taxon>
        <taxon>Lutisporales</taxon>
        <taxon>Lutisporaceae</taxon>
        <taxon>Lutispora</taxon>
    </lineage>
</organism>
<keyword evidence="15" id="KW-1185">Reference proteome</keyword>
<evidence type="ECO:0000256" key="1">
    <source>
        <dbReference type="ARBA" id="ARBA00004651"/>
    </source>
</evidence>
<dbReference type="PANTHER" id="PTHR32089">
    <property type="entry name" value="METHYL-ACCEPTING CHEMOTAXIS PROTEIN MCPB"/>
    <property type="match status" value="1"/>
</dbReference>
<evidence type="ECO:0000256" key="3">
    <source>
        <dbReference type="ARBA" id="ARBA00022500"/>
    </source>
</evidence>
<dbReference type="InterPro" id="IPR003660">
    <property type="entry name" value="HAMP_dom"/>
</dbReference>
<keyword evidence="3" id="KW-0145">Chemotaxis</keyword>
<evidence type="ECO:0000256" key="11">
    <source>
        <dbReference type="SAM" id="Phobius"/>
    </source>
</evidence>
<evidence type="ECO:0000256" key="10">
    <source>
        <dbReference type="SAM" id="Coils"/>
    </source>
</evidence>
<dbReference type="GO" id="GO:0007165">
    <property type="term" value="P:signal transduction"/>
    <property type="evidence" value="ECO:0007669"/>
    <property type="project" value="UniProtKB-KW"/>
</dbReference>
<dbReference type="Proteomes" id="UP000184442">
    <property type="component" value="Unassembled WGS sequence"/>
</dbReference>
<evidence type="ECO:0000256" key="8">
    <source>
        <dbReference type="ARBA" id="ARBA00029447"/>
    </source>
</evidence>
<evidence type="ECO:0000256" key="7">
    <source>
        <dbReference type="ARBA" id="ARBA00023224"/>
    </source>
</evidence>
<dbReference type="Pfam" id="PF00015">
    <property type="entry name" value="MCPsignal"/>
    <property type="match status" value="1"/>
</dbReference>
<dbReference type="PROSITE" id="PS50111">
    <property type="entry name" value="CHEMOTAXIS_TRANSDUC_2"/>
    <property type="match status" value="1"/>
</dbReference>
<dbReference type="Pfam" id="PF02743">
    <property type="entry name" value="dCache_1"/>
    <property type="match status" value="1"/>
</dbReference>
<dbReference type="InterPro" id="IPR033479">
    <property type="entry name" value="dCache_1"/>
</dbReference>
<feature type="domain" description="HAMP" evidence="13">
    <location>
        <begin position="306"/>
        <end position="361"/>
    </location>
</feature>
<protein>
    <submittedName>
        <fullName evidence="14">Methyl-accepting chemotaxis sensory transducer with Cache sensor</fullName>
    </submittedName>
</protein>
<dbReference type="AlphaFoldDB" id="A0A1M6EFE4"/>
<evidence type="ECO:0000256" key="2">
    <source>
        <dbReference type="ARBA" id="ARBA00022475"/>
    </source>
</evidence>
<gene>
    <name evidence="14" type="ORF">SAMN02745176_01536</name>
</gene>
<evidence type="ECO:0000259" key="13">
    <source>
        <dbReference type="PROSITE" id="PS50885"/>
    </source>
</evidence>
<evidence type="ECO:0000256" key="6">
    <source>
        <dbReference type="ARBA" id="ARBA00023136"/>
    </source>
</evidence>
<dbReference type="CDD" id="cd12914">
    <property type="entry name" value="PDC1_DGC_like"/>
    <property type="match status" value="1"/>
</dbReference>
<dbReference type="InterPro" id="IPR004089">
    <property type="entry name" value="MCPsignal_dom"/>
</dbReference>
<dbReference type="SUPFAM" id="SSF58104">
    <property type="entry name" value="Methyl-accepting chemotaxis protein (MCP) signaling domain"/>
    <property type="match status" value="1"/>
</dbReference>
<dbReference type="PROSITE" id="PS50885">
    <property type="entry name" value="HAMP"/>
    <property type="match status" value="1"/>
</dbReference>
<dbReference type="PANTHER" id="PTHR32089:SF112">
    <property type="entry name" value="LYSOZYME-LIKE PROTEIN-RELATED"/>
    <property type="match status" value="1"/>
</dbReference>
<comment type="subcellular location">
    <subcellularLocation>
        <location evidence="1">Cell membrane</location>
        <topology evidence="1">Multi-pass membrane protein</topology>
    </subcellularLocation>
</comment>
<dbReference type="CDD" id="cd12912">
    <property type="entry name" value="PDC2_MCP_like"/>
    <property type="match status" value="1"/>
</dbReference>
<dbReference type="Gene3D" id="3.30.450.20">
    <property type="entry name" value="PAS domain"/>
    <property type="match status" value="1"/>
</dbReference>
<dbReference type="Gene3D" id="6.10.340.10">
    <property type="match status" value="1"/>
</dbReference>
<feature type="coiled-coil region" evidence="10">
    <location>
        <begin position="374"/>
        <end position="401"/>
    </location>
</feature>
<keyword evidence="5 11" id="KW-1133">Transmembrane helix</keyword>
<evidence type="ECO:0000259" key="12">
    <source>
        <dbReference type="PROSITE" id="PS50111"/>
    </source>
</evidence>
<dbReference type="GO" id="GO:0005886">
    <property type="term" value="C:plasma membrane"/>
    <property type="evidence" value="ECO:0007669"/>
    <property type="project" value="UniProtKB-SubCell"/>
</dbReference>